<dbReference type="AlphaFoldDB" id="K2FZ33"/>
<evidence type="ECO:0000259" key="1">
    <source>
        <dbReference type="Pfam" id="PF04851"/>
    </source>
</evidence>
<comment type="caution">
    <text evidence="2">The sequence shown here is derived from an EMBL/GenBank/DDBJ whole genome shotgun (WGS) entry which is preliminary data.</text>
</comment>
<dbReference type="GO" id="GO:0005524">
    <property type="term" value="F:ATP binding"/>
    <property type="evidence" value="ECO:0007669"/>
    <property type="project" value="InterPro"/>
</dbReference>
<dbReference type="InterPro" id="IPR027417">
    <property type="entry name" value="P-loop_NTPase"/>
</dbReference>
<dbReference type="Pfam" id="PF04851">
    <property type="entry name" value="ResIII"/>
    <property type="match status" value="1"/>
</dbReference>
<reference evidence="2" key="1">
    <citation type="journal article" date="2012" name="Science">
        <title>Fermentation, hydrogen, and sulfur metabolism in multiple uncultivated bacterial phyla.</title>
        <authorList>
            <person name="Wrighton K.C."/>
            <person name="Thomas B.C."/>
            <person name="Sharon I."/>
            <person name="Miller C.S."/>
            <person name="Castelle C.J."/>
            <person name="VerBerkmoes N.C."/>
            <person name="Wilkins M.J."/>
            <person name="Hettich R.L."/>
            <person name="Lipton M.S."/>
            <person name="Williams K.H."/>
            <person name="Long P.E."/>
            <person name="Banfield J.F."/>
        </authorList>
    </citation>
    <scope>NUCLEOTIDE SEQUENCE [LARGE SCALE GENOMIC DNA]</scope>
</reference>
<organism evidence="2">
    <name type="scientific">uncultured bacterium</name>
    <name type="common">gcode 4</name>
    <dbReference type="NCBI Taxonomy" id="1234023"/>
    <lineage>
        <taxon>Bacteria</taxon>
        <taxon>environmental samples</taxon>
    </lineage>
</organism>
<dbReference type="GO" id="GO:0003677">
    <property type="term" value="F:DNA binding"/>
    <property type="evidence" value="ECO:0007669"/>
    <property type="project" value="InterPro"/>
</dbReference>
<dbReference type="InterPro" id="IPR006935">
    <property type="entry name" value="Helicase/UvrB_N"/>
</dbReference>
<dbReference type="Gene3D" id="3.40.50.300">
    <property type="entry name" value="P-loop containing nucleotide triphosphate hydrolases"/>
    <property type="match status" value="1"/>
</dbReference>
<proteinExistence type="predicted"/>
<sequence length="778" mass="94629">MELKIFQQETLADLRKAFLDLWKTWKRSLPLVFKAPTWSGKTIMTAQFLKDLTNDPQFEADMCYVWISFWEDLVMQSKKKLFQYYWWASSVNLLDLTSLTNKKKLENNNVFFINWEKIKSSTSDWRKLRRETEKTQWDKWVFDDFILKTREEREIVLIIDEAHAWSKTDLAQEIIDLINPRIIFKITATPSDQEELDARRSWKYIEVERQKVIEEWLIKEKIVTQTKEDLDKISKLELDQDILLLELAYNKRNELVEDYKKLWLNINPLVLIQLPNDDKATNEVQARTKLDIAKEYLTNKWETDNNVAIWLSEKKENLDEVEKNNSSVNFLIFKQAAATWWDCPRASILVMYREIKKPDFHTQTVWRILRMPLWYHFDIPEMNVWYLYTNYERNQVHLPDSNKLWDNKPYIYISTKKDEIDPIILQSTFLWRVDYNDIWWTQFEPTLFENFNEYFGINESDILWKAKDKIKSKWLDIENTKITYNMIIDVEIENYDDFIRELQDKWKDMQANLSIIDIERLYNLELFNFIAHQDQENRKYAPERSWSAVKKALNVWMNSYVSEDRREFYKIIVNDFRKSDSVLKKVLWETLEKYKPIRQIEVQEKEKRSEKKIDLNVPRRETFYTDDYKEFNDFKIQKSATEPFYLPDSYSWRVNEVDFIKYVEGSENVVWWYKNGQSWSQNFWIKRIWKDALFYPDWIAKLSNGKILIVDTKDWVTARDPETIDKADSLQKWIKETGNKNIIWGIVVKVGDIWRVNNKEIYKFDDNYWEFIYLNDLF</sequence>
<gene>
    <name evidence="2" type="ORF">ACD_3C00086G0037</name>
</gene>
<protein>
    <submittedName>
        <fullName evidence="2">Type III restriction enzyme, res subunit family</fullName>
    </submittedName>
</protein>
<dbReference type="SUPFAM" id="SSF52540">
    <property type="entry name" value="P-loop containing nucleoside triphosphate hydrolases"/>
    <property type="match status" value="2"/>
</dbReference>
<dbReference type="GO" id="GO:0016787">
    <property type="term" value="F:hydrolase activity"/>
    <property type="evidence" value="ECO:0007669"/>
    <property type="project" value="InterPro"/>
</dbReference>
<dbReference type="EMBL" id="AMFJ01000360">
    <property type="protein sequence ID" value="EKE28193.1"/>
    <property type="molecule type" value="Genomic_DNA"/>
</dbReference>
<accession>K2FZ33</accession>
<evidence type="ECO:0000313" key="2">
    <source>
        <dbReference type="EMBL" id="EKE28193.1"/>
    </source>
</evidence>
<feature type="domain" description="Helicase/UvrB N-terminal" evidence="1">
    <location>
        <begin position="3"/>
        <end position="191"/>
    </location>
</feature>
<name>K2FZ33_9BACT</name>